<dbReference type="OrthoDB" id="2403973at2759"/>
<feature type="region of interest" description="Disordered" evidence="1">
    <location>
        <begin position="276"/>
        <end position="311"/>
    </location>
</feature>
<dbReference type="EMBL" id="JAHRHY010000016">
    <property type="protein sequence ID" value="KAG9063427.1"/>
    <property type="molecule type" value="Genomic_DNA"/>
</dbReference>
<comment type="caution">
    <text evidence="2">The sequence shown here is derived from an EMBL/GenBank/DDBJ whole genome shotgun (WGS) entry which is preliminary data.</text>
</comment>
<organism evidence="2 3">
    <name type="scientific">Linnemannia hyalina</name>
    <dbReference type="NCBI Taxonomy" id="64524"/>
    <lineage>
        <taxon>Eukaryota</taxon>
        <taxon>Fungi</taxon>
        <taxon>Fungi incertae sedis</taxon>
        <taxon>Mucoromycota</taxon>
        <taxon>Mortierellomycotina</taxon>
        <taxon>Mortierellomycetes</taxon>
        <taxon>Mortierellales</taxon>
        <taxon>Mortierellaceae</taxon>
        <taxon>Linnemannia</taxon>
    </lineage>
</organism>
<reference evidence="2" key="1">
    <citation type="submission" date="2021-06" db="EMBL/GenBank/DDBJ databases">
        <title>Genome Sequence of Mortierella hyaline Strain SCG-10, a Cold-Adapted, Nitrate-Reducing Fungus Isolated from Soil in Minnesota, USA.</title>
        <authorList>
            <person name="Aldossari N."/>
        </authorList>
    </citation>
    <scope>NUCLEOTIDE SEQUENCE</scope>
    <source>
        <strain evidence="2">SCG-10</strain>
    </source>
</reference>
<protein>
    <submittedName>
        <fullName evidence="2">Uncharacterized protein</fullName>
    </submittedName>
</protein>
<evidence type="ECO:0000313" key="3">
    <source>
        <dbReference type="Proteomes" id="UP000707451"/>
    </source>
</evidence>
<sequence>MAHWVLEKNIMPFGTVLDMTIYIDGFQTVKSSESRLLFVRFVRYMESRGWTVKFVKTEADVAAIAKDATPQDMIISADSDMLGYTTIHALWRPVTGGLILDSDGHSRVIVGRYLSDKRVISKNTTSEDFALSTRVFVDMTQTKTGFQADSQVVYQQLQICFKELCSRHERGKRIRKGGRLAGMPLSGSECQSYLTDIALWNILYTSPRTLALLLSKYPKPATMAQVRSPRNPKTQATLRWRVQKSPSPSPAFVQATKWQHGSYPLPLKAKQLQWKPLKEPGQPTNYPSASIAEARRTPRLRGGCPIARRSS</sequence>
<name>A0A9P7XMR3_9FUNG</name>
<dbReference type="AlphaFoldDB" id="A0A9P7XMR3"/>
<proteinExistence type="predicted"/>
<gene>
    <name evidence="2" type="ORF">KI688_004310</name>
</gene>
<dbReference type="Proteomes" id="UP000707451">
    <property type="component" value="Unassembled WGS sequence"/>
</dbReference>
<evidence type="ECO:0000256" key="1">
    <source>
        <dbReference type="SAM" id="MobiDB-lite"/>
    </source>
</evidence>
<keyword evidence="3" id="KW-1185">Reference proteome</keyword>
<evidence type="ECO:0000313" key="2">
    <source>
        <dbReference type="EMBL" id="KAG9063427.1"/>
    </source>
</evidence>
<accession>A0A9P7XMR3</accession>